<dbReference type="EMBL" id="JBHUHT010000014">
    <property type="protein sequence ID" value="MFD2096987.1"/>
    <property type="molecule type" value="Genomic_DNA"/>
</dbReference>
<comment type="subcellular location">
    <subcellularLocation>
        <location evidence="1">Cell membrane</location>
        <topology evidence="1">Multi-pass membrane protein</topology>
    </subcellularLocation>
</comment>
<name>A0ABW4XNX3_9GAMM</name>
<feature type="transmembrane region" description="Helical" evidence="8">
    <location>
        <begin position="250"/>
        <end position="275"/>
    </location>
</feature>
<reference evidence="10" key="1">
    <citation type="journal article" date="2019" name="Int. J. Syst. Evol. Microbiol.">
        <title>The Global Catalogue of Microorganisms (GCM) 10K type strain sequencing project: providing services to taxonomists for standard genome sequencing and annotation.</title>
        <authorList>
            <consortium name="The Broad Institute Genomics Platform"/>
            <consortium name="The Broad Institute Genome Sequencing Center for Infectious Disease"/>
            <person name="Wu L."/>
            <person name="Ma J."/>
        </authorList>
    </citation>
    <scope>NUCLEOTIDE SEQUENCE [LARGE SCALE GENOMIC DNA]</scope>
    <source>
        <strain evidence="10">CGMCC 1.10992</strain>
    </source>
</reference>
<dbReference type="InterPro" id="IPR037294">
    <property type="entry name" value="ABC_BtuC-like"/>
</dbReference>
<organism evidence="9 10">
    <name type="scientific">Corallincola platygyrae</name>
    <dbReference type="NCBI Taxonomy" id="1193278"/>
    <lineage>
        <taxon>Bacteria</taxon>
        <taxon>Pseudomonadati</taxon>
        <taxon>Pseudomonadota</taxon>
        <taxon>Gammaproteobacteria</taxon>
        <taxon>Alteromonadales</taxon>
        <taxon>Psychromonadaceae</taxon>
        <taxon>Corallincola</taxon>
    </lineage>
</organism>
<keyword evidence="4" id="KW-1003">Cell membrane</keyword>
<protein>
    <submittedName>
        <fullName evidence="9">FecCD family ABC transporter permease</fullName>
    </submittedName>
</protein>
<gene>
    <name evidence="9" type="ORF">ACFSJ3_13405</name>
</gene>
<feature type="transmembrane region" description="Helical" evidence="8">
    <location>
        <begin position="73"/>
        <end position="90"/>
    </location>
</feature>
<accession>A0ABW4XNX3</accession>
<evidence type="ECO:0000256" key="7">
    <source>
        <dbReference type="ARBA" id="ARBA00023136"/>
    </source>
</evidence>
<keyword evidence="10" id="KW-1185">Reference proteome</keyword>
<evidence type="ECO:0000256" key="8">
    <source>
        <dbReference type="SAM" id="Phobius"/>
    </source>
</evidence>
<dbReference type="SUPFAM" id="SSF81345">
    <property type="entry name" value="ABC transporter involved in vitamin B12 uptake, BtuC"/>
    <property type="match status" value="1"/>
</dbReference>
<evidence type="ECO:0000313" key="10">
    <source>
        <dbReference type="Proteomes" id="UP001597380"/>
    </source>
</evidence>
<evidence type="ECO:0000256" key="2">
    <source>
        <dbReference type="ARBA" id="ARBA00007935"/>
    </source>
</evidence>
<feature type="transmembrane region" description="Helical" evidence="8">
    <location>
        <begin position="159"/>
        <end position="179"/>
    </location>
</feature>
<evidence type="ECO:0000256" key="5">
    <source>
        <dbReference type="ARBA" id="ARBA00022692"/>
    </source>
</evidence>
<comment type="caution">
    <text evidence="9">The sequence shown here is derived from an EMBL/GenBank/DDBJ whole genome shotgun (WGS) entry which is preliminary data.</text>
</comment>
<dbReference type="CDD" id="cd06550">
    <property type="entry name" value="TM_ABC_iron-siderophores_like"/>
    <property type="match status" value="1"/>
</dbReference>
<dbReference type="PANTHER" id="PTHR30472">
    <property type="entry name" value="FERRIC ENTEROBACTIN TRANSPORT SYSTEM PERMEASE PROTEIN"/>
    <property type="match status" value="1"/>
</dbReference>
<keyword evidence="7 8" id="KW-0472">Membrane</keyword>
<feature type="transmembrane region" description="Helical" evidence="8">
    <location>
        <begin position="317"/>
        <end position="336"/>
    </location>
</feature>
<feature type="transmembrane region" description="Helical" evidence="8">
    <location>
        <begin position="102"/>
        <end position="121"/>
    </location>
</feature>
<evidence type="ECO:0000256" key="4">
    <source>
        <dbReference type="ARBA" id="ARBA00022475"/>
    </source>
</evidence>
<feature type="transmembrane region" description="Helical" evidence="8">
    <location>
        <begin position="209"/>
        <end position="230"/>
    </location>
</feature>
<dbReference type="Gene3D" id="1.10.3470.10">
    <property type="entry name" value="ABC transporter involved in vitamin B12 uptake, BtuC"/>
    <property type="match status" value="1"/>
</dbReference>
<keyword evidence="6 8" id="KW-1133">Transmembrane helix</keyword>
<sequence>MTELLWRFPMFRVSAITALVIIALLSPMLAASFGAAQIEFADVWRATCAQLGGGCDISHIKQKIIIDIRLPRVLLAFIAGAGLALSGAVLQTVTRNPLADPYLFGISSGASFGAVMVIAVLGLGATIALPMGAFVGSALSVALVVAMSSRPGGNQIERMLLAGVAISFMFSAVTSLALYTSEPSATASVLFWTLGSFTRASWDTLWLPLLITGASLVLFLGFARQLNAVLAGEESARTLGVDVAKLRIGMLLLSSLITATLVAYCGGIAFVGLMIPHLVRMLLGVNVMRNLLATCLTGGLFMVWIDVLARKLLPDQELPVGVITSALGSLFFLIILRRRASKGI</sequence>
<evidence type="ECO:0000256" key="6">
    <source>
        <dbReference type="ARBA" id="ARBA00022989"/>
    </source>
</evidence>
<evidence type="ECO:0000256" key="3">
    <source>
        <dbReference type="ARBA" id="ARBA00022448"/>
    </source>
</evidence>
<dbReference type="Pfam" id="PF01032">
    <property type="entry name" value="FecCD"/>
    <property type="match status" value="1"/>
</dbReference>
<dbReference type="InterPro" id="IPR000522">
    <property type="entry name" value="ABC_transptr_permease_BtuC"/>
</dbReference>
<feature type="transmembrane region" description="Helical" evidence="8">
    <location>
        <begin position="287"/>
        <end position="305"/>
    </location>
</feature>
<feature type="transmembrane region" description="Helical" evidence="8">
    <location>
        <begin position="127"/>
        <end position="147"/>
    </location>
</feature>
<evidence type="ECO:0000256" key="1">
    <source>
        <dbReference type="ARBA" id="ARBA00004651"/>
    </source>
</evidence>
<dbReference type="Proteomes" id="UP001597380">
    <property type="component" value="Unassembled WGS sequence"/>
</dbReference>
<dbReference type="RefSeq" id="WP_345339706.1">
    <property type="nucleotide sequence ID" value="NZ_BAABLI010000011.1"/>
</dbReference>
<dbReference type="PANTHER" id="PTHR30472:SF67">
    <property type="entry name" value="PERMEASE OF ABC TRANSPORTER-RELATED"/>
    <property type="match status" value="1"/>
</dbReference>
<proteinExistence type="inferred from homology"/>
<evidence type="ECO:0000313" key="9">
    <source>
        <dbReference type="EMBL" id="MFD2096987.1"/>
    </source>
</evidence>
<keyword evidence="3" id="KW-0813">Transport</keyword>
<comment type="similarity">
    <text evidence="2">Belongs to the binding-protein-dependent transport system permease family. FecCD subfamily.</text>
</comment>
<keyword evidence="5 8" id="KW-0812">Transmembrane</keyword>